<dbReference type="GO" id="GO:0004888">
    <property type="term" value="F:transmembrane signaling receptor activity"/>
    <property type="evidence" value="ECO:0007669"/>
    <property type="project" value="TreeGrafter"/>
</dbReference>
<feature type="region of interest" description="Disordered" evidence="4">
    <location>
        <begin position="79"/>
        <end position="98"/>
    </location>
</feature>
<dbReference type="PANTHER" id="PTHR43531">
    <property type="entry name" value="PROTEIN ICFG"/>
    <property type="match status" value="1"/>
</dbReference>
<evidence type="ECO:0000256" key="3">
    <source>
        <dbReference type="PROSITE-ProRule" id="PRU00284"/>
    </source>
</evidence>
<gene>
    <name evidence="6" type="ORF">NOV72_01814</name>
</gene>
<dbReference type="Pfam" id="PF00015">
    <property type="entry name" value="MCPsignal"/>
    <property type="match status" value="1"/>
</dbReference>
<feature type="compositionally biased region" description="Low complexity" evidence="4">
    <location>
        <begin position="81"/>
        <end position="90"/>
    </location>
</feature>
<keyword evidence="7" id="KW-1185">Reference proteome</keyword>
<feature type="domain" description="Methyl-accepting transducer" evidence="5">
    <location>
        <begin position="45"/>
        <end position="146"/>
    </location>
</feature>
<keyword evidence="3" id="KW-0807">Transducer</keyword>
<dbReference type="GO" id="GO:0007165">
    <property type="term" value="P:signal transduction"/>
    <property type="evidence" value="ECO:0007669"/>
    <property type="project" value="UniProtKB-KW"/>
</dbReference>
<evidence type="ECO:0000259" key="5">
    <source>
        <dbReference type="PROSITE" id="PS50111"/>
    </source>
</evidence>
<evidence type="ECO:0000256" key="1">
    <source>
        <dbReference type="ARBA" id="ARBA00022481"/>
    </source>
</evidence>
<dbReference type="PROSITE" id="PS50111">
    <property type="entry name" value="CHEMOTAXIS_TRANSDUC_2"/>
    <property type="match status" value="1"/>
</dbReference>
<dbReference type="SUPFAM" id="SSF58104">
    <property type="entry name" value="Methyl-accepting chemotaxis protein (MCP) signaling domain"/>
    <property type="match status" value="1"/>
</dbReference>
<organism evidence="6 7">
    <name type="scientific">Caballeronia novacaledonica</name>
    <dbReference type="NCBI Taxonomy" id="1544861"/>
    <lineage>
        <taxon>Bacteria</taxon>
        <taxon>Pseudomonadati</taxon>
        <taxon>Pseudomonadota</taxon>
        <taxon>Betaproteobacteria</taxon>
        <taxon>Burkholderiales</taxon>
        <taxon>Burkholderiaceae</taxon>
        <taxon>Caballeronia</taxon>
    </lineage>
</organism>
<dbReference type="InterPro" id="IPR004089">
    <property type="entry name" value="MCPsignal_dom"/>
</dbReference>
<dbReference type="GO" id="GO:0005886">
    <property type="term" value="C:plasma membrane"/>
    <property type="evidence" value="ECO:0007669"/>
    <property type="project" value="TreeGrafter"/>
</dbReference>
<dbReference type="PANTHER" id="PTHR43531:SF14">
    <property type="entry name" value="METHYL-ACCEPTING CHEMOTAXIS PROTEIN I-RELATED"/>
    <property type="match status" value="1"/>
</dbReference>
<dbReference type="EMBL" id="OGTP01000004">
    <property type="protein sequence ID" value="SPB14571.1"/>
    <property type="molecule type" value="Genomic_DNA"/>
</dbReference>
<sequence length="146" mass="15391">MNRASELCREGFAGGSRFNGLCSVVDVTGDGRDDPEGATATQGGDTVNDVIATMRSIAQASSHMADIIGVIEASRFRRISSRSTRPSRPSAGHQGRGFAGVAGEVRALAHRSAVAAKEIKTLIDDSTARVSNGHQVSLQTRPLIDW</sequence>
<dbReference type="Proteomes" id="UP000238169">
    <property type="component" value="Unassembled WGS sequence"/>
</dbReference>
<keyword evidence="1" id="KW-0488">Methylation</keyword>
<dbReference type="Gene3D" id="1.10.287.950">
    <property type="entry name" value="Methyl-accepting chemotaxis protein"/>
    <property type="match status" value="1"/>
</dbReference>
<evidence type="ECO:0000313" key="6">
    <source>
        <dbReference type="EMBL" id="SPB14571.1"/>
    </source>
</evidence>
<dbReference type="InterPro" id="IPR051310">
    <property type="entry name" value="MCP_chemotaxis"/>
</dbReference>
<proteinExistence type="inferred from homology"/>
<comment type="similarity">
    <text evidence="2">Belongs to the methyl-accepting chemotaxis (MCP) protein family.</text>
</comment>
<dbReference type="AlphaFoldDB" id="A0A2U3I399"/>
<protein>
    <submittedName>
        <fullName evidence="6">Methyl-accepting chemotaxis protein I</fullName>
    </submittedName>
</protein>
<dbReference type="RefSeq" id="WP_181290933.1">
    <property type="nucleotide sequence ID" value="NZ_OGTP01000004.1"/>
</dbReference>
<dbReference type="GO" id="GO:0006935">
    <property type="term" value="P:chemotaxis"/>
    <property type="evidence" value="ECO:0007669"/>
    <property type="project" value="TreeGrafter"/>
</dbReference>
<accession>A0A2U3I399</accession>
<evidence type="ECO:0000256" key="4">
    <source>
        <dbReference type="SAM" id="MobiDB-lite"/>
    </source>
</evidence>
<name>A0A2U3I399_9BURK</name>
<evidence type="ECO:0000313" key="7">
    <source>
        <dbReference type="Proteomes" id="UP000238169"/>
    </source>
</evidence>
<evidence type="ECO:0000256" key="2">
    <source>
        <dbReference type="ARBA" id="ARBA00029447"/>
    </source>
</evidence>
<reference evidence="7" key="1">
    <citation type="submission" date="2018-01" db="EMBL/GenBank/DDBJ databases">
        <authorList>
            <person name="Peeters C."/>
        </authorList>
    </citation>
    <scope>NUCLEOTIDE SEQUENCE [LARGE SCALE GENOMIC DNA]</scope>
</reference>